<dbReference type="EMBL" id="LO017727">
    <property type="protein sequence ID" value="CRH07970.1"/>
    <property type="molecule type" value="Genomic_DNA"/>
</dbReference>
<dbReference type="AlphaFoldDB" id="A0A1S7LM82"/>
<protein>
    <submittedName>
        <fullName evidence="1">Uncharacterized protein</fullName>
    </submittedName>
</protein>
<name>A0A1S7LM82_MAGMO</name>
<organism evidence="1">
    <name type="scientific">Magnetococcus massalia (strain MO-1)</name>
    <dbReference type="NCBI Taxonomy" id="451514"/>
    <lineage>
        <taxon>Bacteria</taxon>
        <taxon>Pseudomonadati</taxon>
        <taxon>Pseudomonadota</taxon>
        <taxon>Magnetococcia</taxon>
        <taxon>Magnetococcales</taxon>
        <taxon>Magnetococcaceae</taxon>
        <taxon>Magnetococcus</taxon>
    </lineage>
</organism>
<accession>A0A1S7LM82</accession>
<proteinExistence type="predicted"/>
<sequence length="281" mass="33238">MEEEMSAQIWTLDEVRNLPSGKEIRVYTNDAEAPFMDIKILWTKGDIVYGKVTMPDGYCIEGDICLFNFQDEKLHIRGWARDLGEEEYQYYNLTGSPAYKTTPAIKQIEESKVNFVDREVYHKRILVDHMEWLEIERWSKSVLSKQGWPDYIYHGGGAYPSNPFQQRNPVVAFNVDHGENSFYEYPMLQIHFEKCIEWREGWRKILKNNPSWAVVVTDRSNRPYRGDIVTYLVREFPVMTLQEALKRAEIGIDYGVMKFKIYRDEVGEPYVSERGFRRINE</sequence>
<gene>
    <name evidence="1" type="ORF">MAGMO_3842</name>
</gene>
<reference evidence="1" key="1">
    <citation type="submission" date="2015-04" db="EMBL/GenBank/DDBJ databases">
        <authorList>
            <person name="Syromyatnikov M.Y."/>
            <person name="Popov V.N."/>
        </authorList>
    </citation>
    <scope>NUCLEOTIDE SEQUENCE</scope>
    <source>
        <strain evidence="1">MO-1</strain>
    </source>
</reference>
<evidence type="ECO:0000313" key="1">
    <source>
        <dbReference type="EMBL" id="CRH07970.1"/>
    </source>
</evidence>